<keyword evidence="2" id="KW-1185">Reference proteome</keyword>
<dbReference type="Gene3D" id="3.90.660.50">
    <property type="match status" value="1"/>
</dbReference>
<evidence type="ECO:0000313" key="2">
    <source>
        <dbReference type="Proteomes" id="UP001499954"/>
    </source>
</evidence>
<dbReference type="Proteomes" id="UP001499954">
    <property type="component" value="Unassembled WGS sequence"/>
</dbReference>
<dbReference type="InterPro" id="IPR036188">
    <property type="entry name" value="FAD/NAD-bd_sf"/>
</dbReference>
<evidence type="ECO:0000313" key="1">
    <source>
        <dbReference type="EMBL" id="GAA1967712.1"/>
    </source>
</evidence>
<comment type="caution">
    <text evidence="1">The sequence shown here is derived from an EMBL/GenBank/DDBJ whole genome shotgun (WGS) entry which is preliminary data.</text>
</comment>
<gene>
    <name evidence="1" type="ORF">GCM10009717_38310</name>
</gene>
<dbReference type="PRINTS" id="PR00419">
    <property type="entry name" value="ADXRDTASE"/>
</dbReference>
<dbReference type="Pfam" id="PF13450">
    <property type="entry name" value="NAD_binding_8"/>
    <property type="match status" value="1"/>
</dbReference>
<reference evidence="1 2" key="1">
    <citation type="journal article" date="2019" name="Int. J. Syst. Evol. Microbiol.">
        <title>The Global Catalogue of Microorganisms (GCM) 10K type strain sequencing project: providing services to taxonomists for standard genome sequencing and annotation.</title>
        <authorList>
            <consortium name="The Broad Institute Genomics Platform"/>
            <consortium name="The Broad Institute Genome Sequencing Center for Infectious Disease"/>
            <person name="Wu L."/>
            <person name="Ma J."/>
        </authorList>
    </citation>
    <scope>NUCLEOTIDE SEQUENCE [LARGE SCALE GENOMIC DNA]</scope>
    <source>
        <strain evidence="1 2">JCM 13584</strain>
    </source>
</reference>
<dbReference type="EMBL" id="BAAAMK010000013">
    <property type="protein sequence ID" value="GAA1967712.1"/>
    <property type="molecule type" value="Genomic_DNA"/>
</dbReference>
<dbReference type="PANTHER" id="PTHR10668:SF105">
    <property type="entry name" value="DEHYDROGENASE-RELATED"/>
    <property type="match status" value="1"/>
</dbReference>
<sequence length="483" mass="51302">MTDADAVVVGAGPNGLAAAVTLARAGLRVQVFERADTIGGGARTKELTLPGFRHDVCSAVHPMALASRFFREFELARRVELRHPEAAYGHPLDGGRAGLAYRDLDRTVEGLGRDGRAYRRLMGPLVARADAVAEFTGSNLLGVPGDPVTAARFGLRVLEQGSPLWNARFAEQVAPAMLAGVAAHAILPLPGLAPAGVALSLGSYAHARGWPIPVGGSQSIVDALAEDLVAHGGTITTDAEITDLRELPRARAVLFDVTPKALVAIAGERMPRRYARALQAFRYGNGVAKVDFALSGPVPWADPRLRDAGTVHVGGTRAEIARAERDVARGRHSDAPYVLVSQPSIVDDTRAPAGRQVLWAYTHVPSGSGVDQREAITRQIERFAPGFRDVVLEAASRTALDVERYDPNYVLGDIASGAPTIGQLLRRPVLSTDPWRTPVEGVYLASASTPPGPGVTGLNGWYAARSALRHEFGIRSAPRLALD</sequence>
<protein>
    <submittedName>
        <fullName evidence="1">NAD(P)/FAD-dependent oxidoreductase</fullName>
    </submittedName>
</protein>
<name>A0ABN2REJ2_9MICO</name>
<organism evidence="1 2">
    <name type="scientific">Agromyces allii</name>
    <dbReference type="NCBI Taxonomy" id="393607"/>
    <lineage>
        <taxon>Bacteria</taxon>
        <taxon>Bacillati</taxon>
        <taxon>Actinomycetota</taxon>
        <taxon>Actinomycetes</taxon>
        <taxon>Micrococcales</taxon>
        <taxon>Microbacteriaceae</taxon>
        <taxon>Agromyces</taxon>
    </lineage>
</organism>
<dbReference type="SUPFAM" id="SSF51905">
    <property type="entry name" value="FAD/NAD(P)-binding domain"/>
    <property type="match status" value="1"/>
</dbReference>
<dbReference type="Gene3D" id="3.50.50.60">
    <property type="entry name" value="FAD/NAD(P)-binding domain"/>
    <property type="match status" value="2"/>
</dbReference>
<accession>A0ABN2REJ2</accession>
<proteinExistence type="predicted"/>
<dbReference type="PANTHER" id="PTHR10668">
    <property type="entry name" value="PHYTOENE DEHYDROGENASE"/>
    <property type="match status" value="1"/>
</dbReference>
<dbReference type="RefSeq" id="WP_157415732.1">
    <property type="nucleotide sequence ID" value="NZ_BAAAMK010000013.1"/>
</dbReference>